<protein>
    <submittedName>
        <fullName evidence="1">Uncharacterized protein</fullName>
    </submittedName>
</protein>
<reference evidence="1 2" key="1">
    <citation type="submission" date="2016-07" db="EMBL/GenBank/DDBJ databases">
        <title>Multiple horizontal gene transfer events from other fungi enriched the ability of initially mycotrophic Trichoderma (Ascomycota) to feed on dead plant biomass.</title>
        <authorList>
            <consortium name="DOE Joint Genome Institute"/>
            <person name="Aerts A."/>
            <person name="Atanasova L."/>
            <person name="Chenthamara K."/>
            <person name="Zhang J."/>
            <person name="Grujic M."/>
            <person name="Henrissat B."/>
            <person name="Kuo A."/>
            <person name="Salamov A."/>
            <person name="Lipzen A."/>
            <person name="Labutti K."/>
            <person name="Barry K."/>
            <person name="Miao Y."/>
            <person name="Rahimi M.J."/>
            <person name="Shen Q."/>
            <person name="Grigoriev I.V."/>
            <person name="Kubicek C.P."/>
            <person name="Druzhinina I.S."/>
        </authorList>
    </citation>
    <scope>NUCLEOTIDE SEQUENCE [LARGE SCALE GENOMIC DNA]</scope>
    <source>
        <strain evidence="1 2">CBS 433.97</strain>
    </source>
</reference>
<name>A0A2T3ZLZ1_TRIA4</name>
<dbReference type="AlphaFoldDB" id="A0A2T3ZLZ1"/>
<dbReference type="EMBL" id="KZ679257">
    <property type="protein sequence ID" value="PTB45812.1"/>
    <property type="molecule type" value="Genomic_DNA"/>
</dbReference>
<evidence type="ECO:0000313" key="1">
    <source>
        <dbReference type="EMBL" id="PTB45812.1"/>
    </source>
</evidence>
<organism evidence="1 2">
    <name type="scientific">Trichoderma asperellum (strain ATCC 204424 / CBS 433.97 / NBRC 101777)</name>
    <dbReference type="NCBI Taxonomy" id="1042311"/>
    <lineage>
        <taxon>Eukaryota</taxon>
        <taxon>Fungi</taxon>
        <taxon>Dikarya</taxon>
        <taxon>Ascomycota</taxon>
        <taxon>Pezizomycotina</taxon>
        <taxon>Sordariomycetes</taxon>
        <taxon>Hypocreomycetidae</taxon>
        <taxon>Hypocreales</taxon>
        <taxon>Hypocreaceae</taxon>
        <taxon>Trichoderma</taxon>
    </lineage>
</organism>
<proteinExistence type="predicted"/>
<dbReference type="Proteomes" id="UP000240493">
    <property type="component" value="Unassembled WGS sequence"/>
</dbReference>
<sequence length="161" mass="18328">MFEWPGQCAVCYAAHTDKCSLRRVWDGGNRSRRPVANPGFSHLIKTCGVLHNWRRFTAFVKSRKLHTQPAALRMGVVASEEHQHSDDITRLAINCAPYVVLQQQMVRAAPPHRVQGRHQVRLFPLPRPKCLTYTVIGPRKPSTLWSPDISPNIFHTVVSCR</sequence>
<keyword evidence="2" id="KW-1185">Reference proteome</keyword>
<evidence type="ECO:0000313" key="2">
    <source>
        <dbReference type="Proteomes" id="UP000240493"/>
    </source>
</evidence>
<accession>A0A2T3ZLZ1</accession>
<gene>
    <name evidence="1" type="ORF">M441DRAFT_325619</name>
</gene>